<dbReference type="NCBIfam" id="TIGR03661">
    <property type="entry name" value="T1SS_VCA0849"/>
    <property type="match status" value="1"/>
</dbReference>
<dbReference type="InterPro" id="IPR018511">
    <property type="entry name" value="Hemolysin-typ_Ca-bd_CS"/>
</dbReference>
<evidence type="ECO:0000256" key="1">
    <source>
        <dbReference type="ARBA" id="ARBA00004613"/>
    </source>
</evidence>
<dbReference type="PRINTS" id="PR00313">
    <property type="entry name" value="CABNDNGRPT"/>
</dbReference>
<name>A0A6M1LNY1_9PROT</name>
<dbReference type="InterPro" id="IPR050557">
    <property type="entry name" value="RTX_toxin/Mannuronan_C5-epim"/>
</dbReference>
<reference evidence="3 4" key="1">
    <citation type="submission" date="2020-02" db="EMBL/GenBank/DDBJ databases">
        <authorList>
            <person name="Kim H.M."/>
            <person name="Jeon C.O."/>
        </authorList>
    </citation>
    <scope>NUCLEOTIDE SEQUENCE [LARGE SCALE GENOMIC DNA]</scope>
    <source>
        <strain evidence="3 4">PeD5</strain>
    </source>
</reference>
<evidence type="ECO:0000313" key="4">
    <source>
        <dbReference type="Proteomes" id="UP000475385"/>
    </source>
</evidence>
<dbReference type="SUPFAM" id="SSF51120">
    <property type="entry name" value="beta-Roll"/>
    <property type="match status" value="4"/>
</dbReference>
<dbReference type="InterPro" id="IPR019960">
    <property type="entry name" value="T1SS_VCA0849"/>
</dbReference>
<dbReference type="AlphaFoldDB" id="A0A6M1LNY1"/>
<gene>
    <name evidence="3" type="ORF">G3576_17970</name>
</gene>
<evidence type="ECO:0000256" key="2">
    <source>
        <dbReference type="ARBA" id="ARBA00022525"/>
    </source>
</evidence>
<dbReference type="Proteomes" id="UP000475385">
    <property type="component" value="Unassembled WGS sequence"/>
</dbReference>
<comment type="subcellular location">
    <subcellularLocation>
        <location evidence="1">Secreted</location>
    </subcellularLocation>
</comment>
<dbReference type="RefSeq" id="WP_164695821.1">
    <property type="nucleotide sequence ID" value="NZ_JAAIKB010000007.1"/>
</dbReference>
<dbReference type="GO" id="GO:0005576">
    <property type="term" value="C:extracellular region"/>
    <property type="evidence" value="ECO:0007669"/>
    <property type="project" value="UniProtKB-SubCell"/>
</dbReference>
<dbReference type="PANTHER" id="PTHR38340:SF1">
    <property type="entry name" value="S-LAYER PROTEIN"/>
    <property type="match status" value="1"/>
</dbReference>
<organism evidence="3 4">
    <name type="scientific">Falsiroseomonas algicola</name>
    <dbReference type="NCBI Taxonomy" id="2716930"/>
    <lineage>
        <taxon>Bacteria</taxon>
        <taxon>Pseudomonadati</taxon>
        <taxon>Pseudomonadota</taxon>
        <taxon>Alphaproteobacteria</taxon>
        <taxon>Acetobacterales</taxon>
        <taxon>Roseomonadaceae</taxon>
        <taxon>Falsiroseomonas</taxon>
    </lineage>
</organism>
<dbReference type="EMBL" id="JAAIKB010000007">
    <property type="protein sequence ID" value="NGM21917.1"/>
    <property type="molecule type" value="Genomic_DNA"/>
</dbReference>
<keyword evidence="4" id="KW-1185">Reference proteome</keyword>
<dbReference type="PROSITE" id="PS00330">
    <property type="entry name" value="HEMOLYSIN_CALCIUM"/>
    <property type="match status" value="2"/>
</dbReference>
<dbReference type="InterPro" id="IPR011049">
    <property type="entry name" value="Serralysin-like_metalloprot_C"/>
</dbReference>
<dbReference type="InterPro" id="IPR001343">
    <property type="entry name" value="Hemolysn_Ca-bd"/>
</dbReference>
<evidence type="ECO:0000313" key="3">
    <source>
        <dbReference type="EMBL" id="NGM21917.1"/>
    </source>
</evidence>
<sequence>MATTGALFRGSRFNDTLTGTAGDDILYGLGGEDRLVGGLGADTMVGGLGHDTYVVSDSRARIIEAADEGTDTVFSSVHFSLADAGDAERLVLTGRAAINGTGNALDNVITGNASANVLDGGAGADTMMGGLGSDTYFIDDAGDRVVEADGGGTDIVISGVSFVLPRYVEVLELTGAAILGTGNEQANRITGTAGDNILDGRLGADTLAGGDGNDVYVVDNLRDVVTELALGGSADLVRASISWTLSAEVEQLELVSVSAVRGIGNGLDNLITGSAAPNWLDGAAGADTLQGGAGDDTYVIDDTGDVVIEGARGGLDTIRTSVQLQGGLVEHVENLVLTGSAAIDAIGNAAANVLDGNGAANTLDGQGGADLMRGGGGDDTYVVDHLQDSVVEVASAGRDTVVSAVSFVLGANIEDLVLTGSAQSGTGNAGANLLRGSAGDNRLDGKAGNDVLVGGAGRDILTGGSGADRFVFETLGDSRSPSAFAGTYHDAGIDQVAREADVITDFSRVAGDRIDLHGLVDGQDVPALTFVGNQGFSGAWQVRYEYATHSKVGLLWVNADADTETAEFVVAIQGVRLIEARDLIL</sequence>
<dbReference type="GO" id="GO:0005509">
    <property type="term" value="F:calcium ion binding"/>
    <property type="evidence" value="ECO:0007669"/>
    <property type="project" value="InterPro"/>
</dbReference>
<dbReference type="Gene3D" id="2.150.10.10">
    <property type="entry name" value="Serralysin-like metalloprotease, C-terminal"/>
    <property type="match status" value="6"/>
</dbReference>
<accession>A0A6M1LNY1</accession>
<reference evidence="3 4" key="2">
    <citation type="submission" date="2020-03" db="EMBL/GenBank/DDBJ databases">
        <title>Roseomonas stagni sp. nov., isolated from pond water in Japan.</title>
        <authorList>
            <person name="Furuhata K."/>
            <person name="Miyamoto H."/>
            <person name="Goto K."/>
        </authorList>
    </citation>
    <scope>NUCLEOTIDE SEQUENCE [LARGE SCALE GENOMIC DNA]</scope>
    <source>
        <strain evidence="3 4">PeD5</strain>
    </source>
</reference>
<proteinExistence type="predicted"/>
<dbReference type="Pfam" id="PF00353">
    <property type="entry name" value="HemolysinCabind"/>
    <property type="match status" value="6"/>
</dbReference>
<comment type="caution">
    <text evidence="3">The sequence shown here is derived from an EMBL/GenBank/DDBJ whole genome shotgun (WGS) entry which is preliminary data.</text>
</comment>
<protein>
    <submittedName>
        <fullName evidence="3">Calcium-binding protein</fullName>
    </submittedName>
</protein>
<keyword evidence="2" id="KW-0964">Secreted</keyword>
<dbReference type="PANTHER" id="PTHR38340">
    <property type="entry name" value="S-LAYER PROTEIN"/>
    <property type="match status" value="1"/>
</dbReference>